<evidence type="ECO:0000313" key="3">
    <source>
        <dbReference type="Proteomes" id="UP000199634"/>
    </source>
</evidence>
<gene>
    <name evidence="2" type="ORF">SAMN02927937_00913</name>
</gene>
<organism evidence="2 3">
    <name type="scientific">Paenimyroides marinum</name>
    <dbReference type="NCBI Taxonomy" id="1159016"/>
    <lineage>
        <taxon>Bacteria</taxon>
        <taxon>Pseudomonadati</taxon>
        <taxon>Bacteroidota</taxon>
        <taxon>Flavobacteriia</taxon>
        <taxon>Flavobacteriales</taxon>
        <taxon>Flavobacteriaceae</taxon>
        <taxon>Paenimyroides</taxon>
    </lineage>
</organism>
<dbReference type="SUPFAM" id="SSF52821">
    <property type="entry name" value="Rhodanese/Cell cycle control phosphatase"/>
    <property type="match status" value="1"/>
</dbReference>
<dbReference type="AlphaFoldDB" id="A0A1H6KD24"/>
<reference evidence="2 3" key="1">
    <citation type="submission" date="2016-10" db="EMBL/GenBank/DDBJ databases">
        <authorList>
            <person name="de Groot N.N."/>
        </authorList>
    </citation>
    <scope>NUCLEOTIDE SEQUENCE [LARGE SCALE GENOMIC DNA]</scope>
    <source>
        <strain evidence="2 3">CGMCC 1.10825</strain>
    </source>
</reference>
<accession>A0A1H6KD24</accession>
<dbReference type="RefSeq" id="WP_091096799.1">
    <property type="nucleotide sequence ID" value="NZ_FNXE01000009.1"/>
</dbReference>
<feature type="signal peptide" evidence="1">
    <location>
        <begin position="1"/>
        <end position="20"/>
    </location>
</feature>
<dbReference type="OrthoDB" id="760650at2"/>
<dbReference type="Proteomes" id="UP000199634">
    <property type="component" value="Unassembled WGS sequence"/>
</dbReference>
<evidence type="ECO:0000256" key="1">
    <source>
        <dbReference type="SAM" id="SignalP"/>
    </source>
</evidence>
<evidence type="ECO:0000313" key="2">
    <source>
        <dbReference type="EMBL" id="SEH69692.1"/>
    </source>
</evidence>
<sequence>MKKIMFLLVLLIGFTNQLTAQRFSEPWTPQQLMSTKTLADRIVQNKMKNTIVVNIGPDAVIKNSYNAGAGSDSKNIEKLQTYLKNISKDKEVVLYCGCCPFEKCPNIRPAFKAIIAAGYKNAKLLNIPKNIKIDWIDKGYPVN</sequence>
<dbReference type="InterPro" id="IPR036873">
    <property type="entry name" value="Rhodanese-like_dom_sf"/>
</dbReference>
<keyword evidence="3" id="KW-1185">Reference proteome</keyword>
<protein>
    <recommendedName>
        <fullName evidence="4">Rhodanese-like domain-containing protein</fullName>
    </recommendedName>
</protein>
<dbReference type="EMBL" id="FNXE01000009">
    <property type="protein sequence ID" value="SEH69692.1"/>
    <property type="molecule type" value="Genomic_DNA"/>
</dbReference>
<dbReference type="STRING" id="1159016.SAMN02927937_00913"/>
<feature type="chain" id="PRO_5011604887" description="Rhodanese-like domain-containing protein" evidence="1">
    <location>
        <begin position="21"/>
        <end position="143"/>
    </location>
</feature>
<name>A0A1H6KD24_9FLAO</name>
<keyword evidence="1" id="KW-0732">Signal</keyword>
<evidence type="ECO:0008006" key="4">
    <source>
        <dbReference type="Google" id="ProtNLM"/>
    </source>
</evidence>
<proteinExistence type="predicted"/>